<accession>A0A372MJB3</accession>
<evidence type="ECO:0000256" key="5">
    <source>
        <dbReference type="ARBA" id="ARBA00022519"/>
    </source>
</evidence>
<dbReference type="RefSeq" id="WP_117329233.1">
    <property type="nucleotide sequence ID" value="NZ_QUWK01000002.1"/>
</dbReference>
<dbReference type="GO" id="GO:0022857">
    <property type="term" value="F:transmembrane transporter activity"/>
    <property type="evidence" value="ECO:0007669"/>
    <property type="project" value="InterPro"/>
</dbReference>
<evidence type="ECO:0000256" key="1">
    <source>
        <dbReference type="ARBA" id="ARBA00004651"/>
    </source>
</evidence>
<reference evidence="12 13" key="2">
    <citation type="submission" date="2018-09" db="EMBL/GenBank/DDBJ databases">
        <title>Genome of Sphaerochaeta halotolerans strain 4-11.</title>
        <authorList>
            <person name="Nazina T.N."/>
            <person name="Sokolova D.S."/>
        </authorList>
    </citation>
    <scope>NUCLEOTIDE SEQUENCE [LARGE SCALE GENOMIC DNA]</scope>
    <source>
        <strain evidence="12 13">4-11</strain>
    </source>
</reference>
<evidence type="ECO:0000256" key="3">
    <source>
        <dbReference type="ARBA" id="ARBA00022448"/>
    </source>
</evidence>
<keyword evidence="13" id="KW-1185">Reference proteome</keyword>
<comment type="subcellular location">
    <subcellularLocation>
        <location evidence="1">Cell membrane</location>
        <topology evidence="1">Multi-pass membrane protein</topology>
    </subcellularLocation>
</comment>
<feature type="transmembrane region" description="Helical" evidence="11">
    <location>
        <begin position="173"/>
        <end position="195"/>
    </location>
</feature>
<evidence type="ECO:0000256" key="8">
    <source>
        <dbReference type="ARBA" id="ARBA00023136"/>
    </source>
</evidence>
<evidence type="ECO:0000256" key="4">
    <source>
        <dbReference type="ARBA" id="ARBA00022475"/>
    </source>
</evidence>
<name>A0A372MJB3_9SPIR</name>
<keyword evidence="5" id="KW-0997">Cell inner membrane</keyword>
<evidence type="ECO:0000313" key="12">
    <source>
        <dbReference type="EMBL" id="RFU95834.1"/>
    </source>
</evidence>
<dbReference type="PANTHER" id="PTHR32196:SF71">
    <property type="entry name" value="AUTOINDUCER 2 IMPORT SYSTEM PERMEASE PROTEIN LSRD"/>
    <property type="match status" value="1"/>
</dbReference>
<dbReference type="CDD" id="cd06579">
    <property type="entry name" value="TM_PBP1_transp_AraH_like"/>
    <property type="match status" value="1"/>
</dbReference>
<evidence type="ECO:0000313" key="13">
    <source>
        <dbReference type="Proteomes" id="UP000264002"/>
    </source>
</evidence>
<keyword evidence="6 11" id="KW-0812">Transmembrane</keyword>
<protein>
    <recommendedName>
        <fullName evidence="10">Autoinducer 2 import system permease protein LsrD</fullName>
    </recommendedName>
</protein>
<sequence>MEMKKLLKDSKKVATQYTTWVTFVGLLLLLSILTNGQALRWGSIRNLLIAESVRSFAALGVGMIIITKGIDLSIGYVVCLTASVAASFAQNPDYSSAVYAGQSFPLIIPIVAAVAAGGLFGLFNGYLIAYGKLPPFIATLGSMSIAKGLQLIYTKAAVVGSLNQNFKNISQGSVGPVPNLIIYVAIAAFIVWILLKHTRQGTHFYAIGGNAQAARVSGINVERDLMMVYFYAGLLYGTAGTLLASRLGLANSLTANGMELDAIAAVTVGGVSQNGGVGKVSGMMVGVFTMGLINYGMSFLGVDSYYQQLVKGFIIIIAVYFDMKKYARRA</sequence>
<comment type="subunit">
    <text evidence="2">The complex is composed of two ATP-binding proteins (LsrA), two transmembrane proteins (LsrC and LsrD) and a solute-binding protein (LsrB).</text>
</comment>
<evidence type="ECO:0000256" key="10">
    <source>
        <dbReference type="ARBA" id="ARBA00039381"/>
    </source>
</evidence>
<comment type="caution">
    <text evidence="12">The sequence shown here is derived from an EMBL/GenBank/DDBJ whole genome shotgun (WGS) entry which is preliminary data.</text>
</comment>
<keyword evidence="3" id="KW-0813">Transport</keyword>
<dbReference type="Pfam" id="PF02653">
    <property type="entry name" value="BPD_transp_2"/>
    <property type="match status" value="1"/>
</dbReference>
<keyword evidence="7 11" id="KW-1133">Transmembrane helix</keyword>
<dbReference type="GO" id="GO:0005886">
    <property type="term" value="C:plasma membrane"/>
    <property type="evidence" value="ECO:0007669"/>
    <property type="project" value="UniProtKB-SubCell"/>
</dbReference>
<evidence type="ECO:0000256" key="7">
    <source>
        <dbReference type="ARBA" id="ARBA00022989"/>
    </source>
</evidence>
<dbReference type="EMBL" id="QUWK01000002">
    <property type="protein sequence ID" value="RFU95834.1"/>
    <property type="molecule type" value="Genomic_DNA"/>
</dbReference>
<reference evidence="13" key="1">
    <citation type="submission" date="2018-08" db="EMBL/GenBank/DDBJ databases">
        <authorList>
            <person name="Grouzdev D.S."/>
            <person name="Krutkina M.S."/>
        </authorList>
    </citation>
    <scope>NUCLEOTIDE SEQUENCE [LARGE SCALE GENOMIC DNA]</scope>
    <source>
        <strain evidence="13">4-11</strain>
    </source>
</reference>
<dbReference type="PANTHER" id="PTHR32196">
    <property type="entry name" value="ABC TRANSPORTER PERMEASE PROTEIN YPHD-RELATED-RELATED"/>
    <property type="match status" value="1"/>
</dbReference>
<keyword evidence="4" id="KW-1003">Cell membrane</keyword>
<feature type="transmembrane region" description="Helical" evidence="11">
    <location>
        <begin position="103"/>
        <end position="123"/>
    </location>
</feature>
<evidence type="ECO:0000256" key="11">
    <source>
        <dbReference type="SAM" id="Phobius"/>
    </source>
</evidence>
<dbReference type="AlphaFoldDB" id="A0A372MJB3"/>
<dbReference type="InterPro" id="IPR001851">
    <property type="entry name" value="ABC_transp_permease"/>
</dbReference>
<dbReference type="OrthoDB" id="368246at2"/>
<evidence type="ECO:0000256" key="6">
    <source>
        <dbReference type="ARBA" id="ARBA00022692"/>
    </source>
</evidence>
<keyword evidence="8 11" id="KW-0472">Membrane</keyword>
<feature type="transmembrane region" description="Helical" evidence="11">
    <location>
        <begin position="228"/>
        <end position="249"/>
    </location>
</feature>
<dbReference type="Proteomes" id="UP000264002">
    <property type="component" value="Unassembled WGS sequence"/>
</dbReference>
<evidence type="ECO:0000256" key="2">
    <source>
        <dbReference type="ARBA" id="ARBA00011262"/>
    </source>
</evidence>
<feature type="transmembrane region" description="Helical" evidence="11">
    <location>
        <begin position="135"/>
        <end position="153"/>
    </location>
</feature>
<gene>
    <name evidence="12" type="ORF">DYP60_02180</name>
</gene>
<organism evidence="12 13">
    <name type="scientific">Sphaerochaeta halotolerans</name>
    <dbReference type="NCBI Taxonomy" id="2293840"/>
    <lineage>
        <taxon>Bacteria</taxon>
        <taxon>Pseudomonadati</taxon>
        <taxon>Spirochaetota</taxon>
        <taxon>Spirochaetia</taxon>
        <taxon>Spirochaetales</taxon>
        <taxon>Sphaerochaetaceae</taxon>
        <taxon>Sphaerochaeta</taxon>
    </lineage>
</organism>
<comment type="function">
    <text evidence="9">Part of the ABC transporter complex LsrABCD involved in autoinducer 2 (AI-2) import. Probably responsible for the translocation of the substrate across the membrane.</text>
</comment>
<proteinExistence type="predicted"/>
<evidence type="ECO:0000256" key="9">
    <source>
        <dbReference type="ARBA" id="ARBA00025439"/>
    </source>
</evidence>